<evidence type="ECO:0000256" key="4">
    <source>
        <dbReference type="ARBA" id="ARBA00022692"/>
    </source>
</evidence>
<keyword evidence="5 7" id="KW-1133">Transmembrane helix</keyword>
<keyword evidence="4 7" id="KW-0812">Transmembrane</keyword>
<evidence type="ECO:0000256" key="7">
    <source>
        <dbReference type="SAM" id="Phobius"/>
    </source>
</evidence>
<evidence type="ECO:0000256" key="6">
    <source>
        <dbReference type="ARBA" id="ARBA00023136"/>
    </source>
</evidence>
<dbReference type="CDD" id="cd06173">
    <property type="entry name" value="MFS_MefA_like"/>
    <property type="match status" value="1"/>
</dbReference>
<feature type="transmembrane region" description="Helical" evidence="7">
    <location>
        <begin position="312"/>
        <end position="334"/>
    </location>
</feature>
<keyword evidence="2" id="KW-0813">Transport</keyword>
<evidence type="ECO:0000313" key="10">
    <source>
        <dbReference type="Proteomes" id="UP001174205"/>
    </source>
</evidence>
<proteinExistence type="predicted"/>
<keyword evidence="3" id="KW-1003">Cell membrane</keyword>
<sequence length="416" mass="44825">MILRLKSPLYLLFILQGVSLLGSRLSGIAVGLWLVKAYGSVTPLLLIPLFQELPALFLGVWAGLAVDRFDRKKLMIFADAGQAAGTLVLLFVVADGKLPLAQLYSIVTLQGIFAAFQGPAISAFTYELVSEDELDKANGLKELMFPLAGVLAPFLAGMLYAPLGIRGIILIDLAAFAAAAVGTFLLPVSTTVHKQETEGAADKPGFWKQGLQGFTCIFRRKGLLAFVFFMAWWNLMLNGPLELAIPHLLARTGSDRITSLVLAAMNAGALCGALLVLSGLTFRKRLTPMFAGSLVTAVMFVVFSLADRQWVLAVSIFLLMIPLPMMGALFSTLVQIHIPAHLHGRVFAAIGQINALTAPLSFIITGPLVDRWLEPRLQHQYGTGAGTAVVLTVTGCLILIGAFVTFFRKSVRSLEK</sequence>
<dbReference type="EMBL" id="JAROCD010000011">
    <property type="protein sequence ID" value="MDN4603835.1"/>
    <property type="molecule type" value="Genomic_DNA"/>
</dbReference>
<accession>A0ABT8JFH0</accession>
<protein>
    <submittedName>
        <fullName evidence="9">MFS transporter</fullName>
    </submittedName>
</protein>
<dbReference type="PROSITE" id="PS50850">
    <property type="entry name" value="MFS"/>
    <property type="match status" value="1"/>
</dbReference>
<evidence type="ECO:0000256" key="1">
    <source>
        <dbReference type="ARBA" id="ARBA00004651"/>
    </source>
</evidence>
<feature type="transmembrane region" description="Helical" evidence="7">
    <location>
        <begin position="167"/>
        <end position="186"/>
    </location>
</feature>
<feature type="transmembrane region" description="Helical" evidence="7">
    <location>
        <begin position="385"/>
        <end position="407"/>
    </location>
</feature>
<comment type="subcellular location">
    <subcellularLocation>
        <location evidence="1">Cell membrane</location>
        <topology evidence="1">Multi-pass membrane protein</topology>
    </subcellularLocation>
</comment>
<evidence type="ECO:0000259" key="8">
    <source>
        <dbReference type="PROSITE" id="PS50850"/>
    </source>
</evidence>
<gene>
    <name evidence="9" type="ORF">P5G61_21515</name>
</gene>
<dbReference type="PANTHER" id="PTHR43266">
    <property type="entry name" value="MACROLIDE-EFFLUX PROTEIN"/>
    <property type="match status" value="1"/>
</dbReference>
<evidence type="ECO:0000313" key="9">
    <source>
        <dbReference type="EMBL" id="MDN4603835.1"/>
    </source>
</evidence>
<keyword evidence="6 7" id="KW-0472">Membrane</keyword>
<evidence type="ECO:0000256" key="5">
    <source>
        <dbReference type="ARBA" id="ARBA00022989"/>
    </source>
</evidence>
<keyword evidence="10" id="KW-1185">Reference proteome</keyword>
<feature type="transmembrane region" description="Helical" evidence="7">
    <location>
        <begin position="143"/>
        <end position="161"/>
    </location>
</feature>
<dbReference type="InterPro" id="IPR011701">
    <property type="entry name" value="MFS"/>
</dbReference>
<name>A0ABT8JFH0_9BACL</name>
<feature type="transmembrane region" description="Helical" evidence="7">
    <location>
        <begin position="346"/>
        <end position="365"/>
    </location>
</feature>
<evidence type="ECO:0000256" key="3">
    <source>
        <dbReference type="ARBA" id="ARBA00022475"/>
    </source>
</evidence>
<feature type="transmembrane region" description="Helical" evidence="7">
    <location>
        <begin position="9"/>
        <end position="35"/>
    </location>
</feature>
<feature type="transmembrane region" description="Helical" evidence="7">
    <location>
        <begin position="223"/>
        <end position="245"/>
    </location>
</feature>
<organism evidence="9 10">
    <name type="scientific">Paenibacillus vandeheii</name>
    <dbReference type="NCBI Taxonomy" id="3035917"/>
    <lineage>
        <taxon>Bacteria</taxon>
        <taxon>Bacillati</taxon>
        <taxon>Bacillota</taxon>
        <taxon>Bacilli</taxon>
        <taxon>Bacillales</taxon>
        <taxon>Paenibacillaceae</taxon>
        <taxon>Paenibacillus</taxon>
    </lineage>
</organism>
<feature type="domain" description="Major facilitator superfamily (MFS) profile" evidence="8">
    <location>
        <begin position="1"/>
        <end position="191"/>
    </location>
</feature>
<feature type="transmembrane region" description="Helical" evidence="7">
    <location>
        <begin position="289"/>
        <end position="306"/>
    </location>
</feature>
<dbReference type="InterPro" id="IPR036259">
    <property type="entry name" value="MFS_trans_sf"/>
</dbReference>
<comment type="caution">
    <text evidence="9">The sequence shown here is derived from an EMBL/GenBank/DDBJ whole genome shotgun (WGS) entry which is preliminary data.</text>
</comment>
<dbReference type="Proteomes" id="UP001174205">
    <property type="component" value="Unassembled WGS sequence"/>
</dbReference>
<dbReference type="PANTHER" id="PTHR43266:SF2">
    <property type="entry name" value="MAJOR FACILITATOR SUPERFAMILY (MFS) PROFILE DOMAIN-CONTAINING PROTEIN"/>
    <property type="match status" value="1"/>
</dbReference>
<dbReference type="Gene3D" id="1.20.1250.20">
    <property type="entry name" value="MFS general substrate transporter like domains"/>
    <property type="match status" value="1"/>
</dbReference>
<dbReference type="Pfam" id="PF07690">
    <property type="entry name" value="MFS_1"/>
    <property type="match status" value="1"/>
</dbReference>
<dbReference type="RefSeq" id="WP_024630812.1">
    <property type="nucleotide sequence ID" value="NZ_JAROCD010000011.1"/>
</dbReference>
<evidence type="ECO:0000256" key="2">
    <source>
        <dbReference type="ARBA" id="ARBA00022448"/>
    </source>
</evidence>
<feature type="transmembrane region" description="Helical" evidence="7">
    <location>
        <begin position="257"/>
        <end position="277"/>
    </location>
</feature>
<dbReference type="InterPro" id="IPR020846">
    <property type="entry name" value="MFS_dom"/>
</dbReference>
<feature type="transmembrane region" description="Helical" evidence="7">
    <location>
        <begin position="41"/>
        <end position="62"/>
    </location>
</feature>
<dbReference type="SUPFAM" id="SSF103473">
    <property type="entry name" value="MFS general substrate transporter"/>
    <property type="match status" value="1"/>
</dbReference>
<reference evidence="9" key="1">
    <citation type="submission" date="2023-03" db="EMBL/GenBank/DDBJ databases">
        <title>MT1 and MT2 Draft Genomes of Novel Species.</title>
        <authorList>
            <person name="Venkateswaran K."/>
        </authorList>
    </citation>
    <scope>NUCLEOTIDE SEQUENCE</scope>
    <source>
        <strain evidence="9">F6_3S_P_1C</strain>
    </source>
</reference>